<accession>A0A9W6XF23</accession>
<dbReference type="EMBL" id="BSXT01000989">
    <property type="protein sequence ID" value="GMF37173.1"/>
    <property type="molecule type" value="Genomic_DNA"/>
</dbReference>
<protein>
    <submittedName>
        <fullName evidence="2">Unnamed protein product</fullName>
    </submittedName>
</protein>
<dbReference type="InterPro" id="IPR013103">
    <property type="entry name" value="RVT_2"/>
</dbReference>
<dbReference type="Pfam" id="PF07727">
    <property type="entry name" value="RVT_2"/>
    <property type="match status" value="1"/>
</dbReference>
<dbReference type="AlphaFoldDB" id="A0A9W6XF23"/>
<organism evidence="2 3">
    <name type="scientific">Phytophthora fragariaefolia</name>
    <dbReference type="NCBI Taxonomy" id="1490495"/>
    <lineage>
        <taxon>Eukaryota</taxon>
        <taxon>Sar</taxon>
        <taxon>Stramenopiles</taxon>
        <taxon>Oomycota</taxon>
        <taxon>Peronosporomycetes</taxon>
        <taxon>Peronosporales</taxon>
        <taxon>Peronosporaceae</taxon>
        <taxon>Phytophthora</taxon>
    </lineage>
</organism>
<sequence length="313" mass="35829">MPEKLTTEELQEIESLRLPLSNDMKDPQATQIYPDRITGTVGATRRKRQLPVAVGAKHRSKQDIAATVISRTQRIRKTPVRYSDYKCYQTHIDNPIAVDAKVNRIGIPKSIRDALTGVHRKQWRQALDLEYQSLLENGTWKLTGLPSGHKALPCHWVLAIKYNADGTVERFKARLVAQGNHQEYGVNCDDVYARVARFESLRLVLAIGTILDCHIHQMDVSTEFLNGSMEGEHKVYMYQPPGYKLAGYESMVCELRKSIYGLKQAPKIWYRVIRPFFTSLGFVRCNKEYCIYVQNVGELDHCGCLCRRLDNNV</sequence>
<comment type="caution">
    <text evidence="2">The sequence shown here is derived from an EMBL/GenBank/DDBJ whole genome shotgun (WGS) entry which is preliminary data.</text>
</comment>
<evidence type="ECO:0000259" key="1">
    <source>
        <dbReference type="Pfam" id="PF07727"/>
    </source>
</evidence>
<proteinExistence type="predicted"/>
<feature type="domain" description="Reverse transcriptase Ty1/copia-type" evidence="1">
    <location>
        <begin position="137"/>
        <end position="298"/>
    </location>
</feature>
<dbReference type="OrthoDB" id="123274at2759"/>
<gene>
    <name evidence="2" type="ORF">Pfra01_001034600</name>
</gene>
<evidence type="ECO:0000313" key="2">
    <source>
        <dbReference type="EMBL" id="GMF37173.1"/>
    </source>
</evidence>
<name>A0A9W6XF23_9STRA</name>
<dbReference type="Proteomes" id="UP001165121">
    <property type="component" value="Unassembled WGS sequence"/>
</dbReference>
<reference evidence="2" key="1">
    <citation type="submission" date="2023-04" db="EMBL/GenBank/DDBJ databases">
        <title>Phytophthora fragariaefolia NBRC 109709.</title>
        <authorList>
            <person name="Ichikawa N."/>
            <person name="Sato H."/>
            <person name="Tonouchi N."/>
        </authorList>
    </citation>
    <scope>NUCLEOTIDE SEQUENCE</scope>
    <source>
        <strain evidence="2">NBRC 109709</strain>
    </source>
</reference>
<keyword evidence="3" id="KW-1185">Reference proteome</keyword>
<evidence type="ECO:0000313" key="3">
    <source>
        <dbReference type="Proteomes" id="UP001165121"/>
    </source>
</evidence>